<dbReference type="InterPro" id="IPR010982">
    <property type="entry name" value="Lambda_DNA-bd_dom_sf"/>
</dbReference>
<organism evidence="1 2">
    <name type="scientific">Providencia rettgeri</name>
    <dbReference type="NCBI Taxonomy" id="587"/>
    <lineage>
        <taxon>Bacteria</taxon>
        <taxon>Pseudomonadati</taxon>
        <taxon>Pseudomonadota</taxon>
        <taxon>Gammaproteobacteria</taxon>
        <taxon>Enterobacterales</taxon>
        <taxon>Morganellaceae</taxon>
        <taxon>Providencia</taxon>
    </lineage>
</organism>
<dbReference type="GO" id="GO:0003677">
    <property type="term" value="F:DNA binding"/>
    <property type="evidence" value="ECO:0007669"/>
    <property type="project" value="InterPro"/>
</dbReference>
<proteinExistence type="predicted"/>
<gene>
    <name evidence="1" type="ORF">GHA_00923</name>
</gene>
<protein>
    <submittedName>
        <fullName evidence="1">Uncharacterized protein conserved in bacteria, prophage-related</fullName>
    </submittedName>
</protein>
<dbReference type="Proteomes" id="UP000834611">
    <property type="component" value="Unassembled WGS sequence"/>
</dbReference>
<dbReference type="EMBL" id="CAHPSF010000002">
    <property type="protein sequence ID" value="CAB5674250.1"/>
    <property type="molecule type" value="Genomic_DNA"/>
</dbReference>
<reference evidence="1" key="1">
    <citation type="submission" date="2020-05" db="EMBL/GenBank/DDBJ databases">
        <authorList>
            <person name="Delgado-Blas J."/>
        </authorList>
    </citation>
    <scope>NUCLEOTIDE SEQUENCE</scope>
    <source>
        <strain evidence="1">BB1453</strain>
    </source>
</reference>
<dbReference type="InterPro" id="IPR031856">
    <property type="entry name" value="YdaS_toxin-like"/>
</dbReference>
<accession>A0A2A5PZ82</accession>
<dbReference type="RefSeq" id="WP_096865218.1">
    <property type="nucleotide sequence ID" value="NZ_AP022371.1"/>
</dbReference>
<name>A0A2A5PZ82_PRORE</name>
<dbReference type="AlphaFoldDB" id="A0A2A5PZ82"/>
<dbReference type="Pfam" id="PF15943">
    <property type="entry name" value="YdaS_toxin"/>
    <property type="match status" value="1"/>
</dbReference>
<dbReference type="Gene3D" id="1.10.260.40">
    <property type="entry name" value="lambda repressor-like DNA-binding domains"/>
    <property type="match status" value="1"/>
</dbReference>
<dbReference type="GeneID" id="92274504"/>
<comment type="caution">
    <text evidence="1">The sequence shown here is derived from an EMBL/GenBank/DDBJ whole genome shotgun (WGS) entry which is preliminary data.</text>
</comment>
<sequence>MVHVTNESCITGLQAAINAAGGQTQLAKRISELLNKPVKQQQIWNWLNRNKRVPADKVLVVEQASGISRSKLRPDLYP</sequence>
<evidence type="ECO:0000313" key="2">
    <source>
        <dbReference type="Proteomes" id="UP000834611"/>
    </source>
</evidence>
<evidence type="ECO:0000313" key="1">
    <source>
        <dbReference type="EMBL" id="CAB5674250.1"/>
    </source>
</evidence>